<dbReference type="Gene3D" id="2.60.120.330">
    <property type="entry name" value="B-lactam Antibiotic, Isopenicillin N Synthase, Chain"/>
    <property type="match status" value="1"/>
</dbReference>
<dbReference type="InterPro" id="IPR050231">
    <property type="entry name" value="Iron_ascorbate_oxido_reductase"/>
</dbReference>
<dbReference type="EMBL" id="CAEKDK010000003">
    <property type="protein sequence ID" value="CAB4272705.1"/>
    <property type="molecule type" value="Genomic_DNA"/>
</dbReference>
<organism evidence="9 10">
    <name type="scientific">Prunus armeniaca</name>
    <name type="common">Apricot</name>
    <name type="synonym">Armeniaca vulgaris</name>
    <dbReference type="NCBI Taxonomy" id="36596"/>
    <lineage>
        <taxon>Eukaryota</taxon>
        <taxon>Viridiplantae</taxon>
        <taxon>Streptophyta</taxon>
        <taxon>Embryophyta</taxon>
        <taxon>Tracheophyta</taxon>
        <taxon>Spermatophyta</taxon>
        <taxon>Magnoliopsida</taxon>
        <taxon>eudicotyledons</taxon>
        <taxon>Gunneridae</taxon>
        <taxon>Pentapetalae</taxon>
        <taxon>rosids</taxon>
        <taxon>fabids</taxon>
        <taxon>Rosales</taxon>
        <taxon>Rosaceae</taxon>
        <taxon>Amygdaloideae</taxon>
        <taxon>Amygdaleae</taxon>
        <taxon>Prunus</taxon>
    </lineage>
</organism>
<gene>
    <name evidence="9" type="ORF">CURHAP_LOCUS19477</name>
</gene>
<feature type="domain" description="Fe2OG dioxygenase" evidence="8">
    <location>
        <begin position="201"/>
        <end position="303"/>
    </location>
</feature>
<dbReference type="Pfam" id="PF03171">
    <property type="entry name" value="2OG-FeII_Oxy"/>
    <property type="match status" value="1"/>
</dbReference>
<accession>A0A6J5UC47</accession>
<dbReference type="GO" id="GO:0046872">
    <property type="term" value="F:metal ion binding"/>
    <property type="evidence" value="ECO:0007669"/>
    <property type="project" value="UniProtKB-KW"/>
</dbReference>
<sequence length="351" mass="39961">MECKMMKLKFEAHIDNDLKLSGALVILAQNSKCLIAGQLNGIRDSAKVPVVDLSSEDLKPGTEGWLLACKQVKYALEKYGCFEVVYHKVPLELHNSIFSVLEDLFDLPLETKMQKTSDKPYHSYIGQRSFIPLYESLAVDNPTTLEGAQDFTRVMWPAGNDSFCESAHSYSKLVAELDQMVTRMVFDIYGVERLYDSHMASTTYLLRCTKYRTQKMNETNLGAAAHTDKNFTSILHENQVNGLQIKTKDGQWIDVDLSPSTFLFMAGDPFMAWSNNRVRSCEHQVIMKENKTRYSLAFFSWQSGILQVPEELVDDNHPLMYKPFDHLDFVRLQQSGATKKCENAIKAYCGL</sequence>
<protein>
    <recommendedName>
        <fullName evidence="8">Fe2OG dioxygenase domain-containing protein</fullName>
    </recommendedName>
</protein>
<comment type="similarity">
    <text evidence="1 7">Belongs to the iron/ascorbate-dependent oxidoreductase family.</text>
</comment>
<proteinExistence type="inferred from homology"/>
<dbReference type="Pfam" id="PF14226">
    <property type="entry name" value="DIOX_N"/>
    <property type="match status" value="1"/>
</dbReference>
<evidence type="ECO:0000313" key="10">
    <source>
        <dbReference type="Proteomes" id="UP000507222"/>
    </source>
</evidence>
<dbReference type="FunFam" id="2.60.120.330:FF:000022">
    <property type="entry name" value="Probable 2-oxoglutarate-dependent dioxygenase AOP1.2"/>
    <property type="match status" value="1"/>
</dbReference>
<dbReference type="InterPro" id="IPR044861">
    <property type="entry name" value="IPNS-like_FE2OG_OXY"/>
</dbReference>
<evidence type="ECO:0000256" key="4">
    <source>
        <dbReference type="ARBA" id="ARBA00023002"/>
    </source>
</evidence>
<dbReference type="PROSITE" id="PS51471">
    <property type="entry name" value="FE2OG_OXY"/>
    <property type="match status" value="1"/>
</dbReference>
<evidence type="ECO:0000256" key="2">
    <source>
        <dbReference type="ARBA" id="ARBA00022723"/>
    </source>
</evidence>
<dbReference type="AlphaFoldDB" id="A0A6J5UC47"/>
<keyword evidence="5 7" id="KW-0408">Iron</keyword>
<dbReference type="InterPro" id="IPR026992">
    <property type="entry name" value="DIOX_N"/>
</dbReference>
<name>A0A6J5UC47_PRUAR</name>
<evidence type="ECO:0000259" key="8">
    <source>
        <dbReference type="PROSITE" id="PS51471"/>
    </source>
</evidence>
<evidence type="ECO:0000256" key="1">
    <source>
        <dbReference type="ARBA" id="ARBA00008056"/>
    </source>
</evidence>
<reference evidence="9 10" key="1">
    <citation type="submission" date="2020-05" db="EMBL/GenBank/DDBJ databases">
        <authorList>
            <person name="Campoy J."/>
            <person name="Schneeberger K."/>
            <person name="Spophaly S."/>
        </authorList>
    </citation>
    <scope>NUCLEOTIDE SEQUENCE [LARGE SCALE GENOMIC DNA]</scope>
    <source>
        <strain evidence="9">PruArmRojPasFocal</strain>
    </source>
</reference>
<dbReference type="GO" id="GO:0051213">
    <property type="term" value="F:dioxygenase activity"/>
    <property type="evidence" value="ECO:0007669"/>
    <property type="project" value="UniProtKB-KW"/>
</dbReference>
<evidence type="ECO:0000256" key="7">
    <source>
        <dbReference type="RuleBase" id="RU003682"/>
    </source>
</evidence>
<comment type="function">
    <text evidence="6">Probable 2-oxoglutarate-dependent dioxygenase that may be involved in glucosinolates biosynthesis. May play a role in the production of aliphatic glucosinolates.</text>
</comment>
<evidence type="ECO:0000256" key="5">
    <source>
        <dbReference type="ARBA" id="ARBA00023004"/>
    </source>
</evidence>
<keyword evidence="3" id="KW-0223">Dioxygenase</keyword>
<dbReference type="Proteomes" id="UP000507222">
    <property type="component" value="Unassembled WGS sequence"/>
</dbReference>
<dbReference type="InterPro" id="IPR005123">
    <property type="entry name" value="Oxoglu/Fe-dep_dioxygenase_dom"/>
</dbReference>
<evidence type="ECO:0000256" key="6">
    <source>
        <dbReference type="ARBA" id="ARBA00057022"/>
    </source>
</evidence>
<keyword evidence="4 7" id="KW-0560">Oxidoreductase</keyword>
<keyword evidence="2 7" id="KW-0479">Metal-binding</keyword>
<dbReference type="PANTHER" id="PTHR47990">
    <property type="entry name" value="2-OXOGLUTARATE (2OG) AND FE(II)-DEPENDENT OXYGENASE SUPERFAMILY PROTEIN-RELATED"/>
    <property type="match status" value="1"/>
</dbReference>
<evidence type="ECO:0000313" key="9">
    <source>
        <dbReference type="EMBL" id="CAB4272705.1"/>
    </source>
</evidence>
<evidence type="ECO:0000256" key="3">
    <source>
        <dbReference type="ARBA" id="ARBA00022964"/>
    </source>
</evidence>
<dbReference type="SUPFAM" id="SSF51197">
    <property type="entry name" value="Clavaminate synthase-like"/>
    <property type="match status" value="1"/>
</dbReference>
<dbReference type="InterPro" id="IPR027443">
    <property type="entry name" value="IPNS-like_sf"/>
</dbReference>